<feature type="signal peptide" evidence="1">
    <location>
        <begin position="1"/>
        <end position="19"/>
    </location>
</feature>
<proteinExistence type="predicted"/>
<organism evidence="2 3">
    <name type="scientific">Algoriphagus locisalis</name>
    <dbReference type="NCBI Taxonomy" id="305507"/>
    <lineage>
        <taxon>Bacteria</taxon>
        <taxon>Pseudomonadati</taxon>
        <taxon>Bacteroidota</taxon>
        <taxon>Cytophagia</taxon>
        <taxon>Cytophagales</taxon>
        <taxon>Cyclobacteriaceae</taxon>
        <taxon>Algoriphagus</taxon>
    </lineage>
</organism>
<evidence type="ECO:0008006" key="4">
    <source>
        <dbReference type="Google" id="ProtNLM"/>
    </source>
</evidence>
<evidence type="ECO:0000313" key="2">
    <source>
        <dbReference type="EMBL" id="SFT47062.1"/>
    </source>
</evidence>
<keyword evidence="1" id="KW-0732">Signal</keyword>
<dbReference type="STRING" id="305507.SAMN04489724_0885"/>
<dbReference type="EMBL" id="FPBF01000001">
    <property type="protein sequence ID" value="SFT47062.1"/>
    <property type="molecule type" value="Genomic_DNA"/>
</dbReference>
<dbReference type="InterPro" id="IPR025316">
    <property type="entry name" value="DUF4221"/>
</dbReference>
<protein>
    <recommendedName>
        <fullName evidence="4">TolB-like 6-blade propeller-like</fullName>
    </recommendedName>
</protein>
<gene>
    <name evidence="2" type="ORF">SAMN04489724_0885</name>
</gene>
<dbReference type="AlphaFoldDB" id="A0A1I6Y9A7"/>
<reference evidence="3" key="1">
    <citation type="submission" date="2016-10" db="EMBL/GenBank/DDBJ databases">
        <authorList>
            <person name="Varghese N."/>
            <person name="Submissions S."/>
        </authorList>
    </citation>
    <scope>NUCLEOTIDE SEQUENCE [LARGE SCALE GENOMIC DNA]</scope>
    <source>
        <strain evidence="3">DSM 23445</strain>
    </source>
</reference>
<feature type="chain" id="PRO_5011751466" description="TolB-like 6-blade propeller-like" evidence="1">
    <location>
        <begin position="20"/>
        <end position="384"/>
    </location>
</feature>
<dbReference type="PROSITE" id="PS51257">
    <property type="entry name" value="PROKAR_LIPOPROTEIN"/>
    <property type="match status" value="1"/>
</dbReference>
<name>A0A1I6Y9A7_9BACT</name>
<evidence type="ECO:0000313" key="3">
    <source>
        <dbReference type="Proteomes" id="UP000199673"/>
    </source>
</evidence>
<dbReference type="Pfam" id="PF13970">
    <property type="entry name" value="DUF4221"/>
    <property type="match status" value="1"/>
</dbReference>
<accession>A0A1I6Y9A7</accession>
<dbReference type="RefSeq" id="WP_170857015.1">
    <property type="nucleotide sequence ID" value="NZ_FPBF01000001.1"/>
</dbReference>
<evidence type="ECO:0000256" key="1">
    <source>
        <dbReference type="SAM" id="SignalP"/>
    </source>
</evidence>
<dbReference type="Proteomes" id="UP000199673">
    <property type="component" value="Unassembled WGS sequence"/>
</dbReference>
<keyword evidence="3" id="KW-1185">Reference proteome</keyword>
<sequence length="384" mass="44822">MKSTFLNLTLAILFSLIYACSPSKESAEKSLVDFHVEELTIPIGPEVDPYTMALQYVDGELFWHNKNRSTISKINLNTKRTSEYFRYQEEGPLGVGNIDGFYIFNQTRIAFPASGRRVSIYSLETDKVNRIKLSDFSPDYTDTRSMTRYTSTFHFWNNKLILPQTVYFRYANEINEIFFNNKNPFLILNLDNSKVEDSPYRLSKSNFGENFNTPKILLAHKEEDTFILPYYSNQLDIFNLESLETQSYQLKTNLIPEFTNNFFLNEARINQSLEQNMSEYLSEPQNFGILTDPHKDLLYRMTWPGTGVPEGVSSMKFVGTPSHFILSVYDENFELKYEFELPEYEYIPHQYFVSEAGLHLFGNHPDHPDSKEDQLVIHTFDFSD</sequence>